<protein>
    <recommendedName>
        <fullName evidence="7">Glycoside hydrolase family 25</fullName>
    </recommendedName>
</protein>
<organism evidence="5 6">
    <name type="scientific">Roseburia hominis</name>
    <dbReference type="NCBI Taxonomy" id="301301"/>
    <lineage>
        <taxon>Bacteria</taxon>
        <taxon>Bacillati</taxon>
        <taxon>Bacillota</taxon>
        <taxon>Clostridia</taxon>
        <taxon>Lachnospirales</taxon>
        <taxon>Lachnospiraceae</taxon>
        <taxon>Roseburia</taxon>
    </lineage>
</organism>
<evidence type="ECO:0000256" key="1">
    <source>
        <dbReference type="ARBA" id="ARBA00010646"/>
    </source>
</evidence>
<dbReference type="InterPro" id="IPR002053">
    <property type="entry name" value="Glyco_hydro_25"/>
</dbReference>
<evidence type="ECO:0000256" key="2">
    <source>
        <dbReference type="ARBA" id="ARBA00022801"/>
    </source>
</evidence>
<dbReference type="PANTHER" id="PTHR34135:SF2">
    <property type="entry name" value="LYSOZYME"/>
    <property type="match status" value="1"/>
</dbReference>
<dbReference type="Proteomes" id="UP000266172">
    <property type="component" value="Unassembled WGS sequence"/>
</dbReference>
<evidence type="ECO:0000313" key="5">
    <source>
        <dbReference type="EMBL" id="RGS39682.1"/>
    </source>
</evidence>
<reference evidence="5 6" key="1">
    <citation type="submission" date="2018-08" db="EMBL/GenBank/DDBJ databases">
        <title>A genome reference for cultivated species of the human gut microbiota.</title>
        <authorList>
            <person name="Zou Y."/>
            <person name="Xue W."/>
            <person name="Luo G."/>
        </authorList>
    </citation>
    <scope>NUCLEOTIDE SEQUENCE [LARGE SCALE GENOMIC DNA]</scope>
    <source>
        <strain evidence="5 6">AF22-12AC</strain>
    </source>
</reference>
<feature type="chain" id="PRO_5017399948" description="Glycoside hydrolase family 25" evidence="4">
    <location>
        <begin position="30"/>
        <end position="595"/>
    </location>
</feature>
<dbReference type="SMART" id="SM00641">
    <property type="entry name" value="Glyco_25"/>
    <property type="match status" value="1"/>
</dbReference>
<feature type="signal peptide" evidence="4">
    <location>
        <begin position="1"/>
        <end position="29"/>
    </location>
</feature>
<dbReference type="InterPro" id="IPR017853">
    <property type="entry name" value="GH"/>
</dbReference>
<evidence type="ECO:0008006" key="7">
    <source>
        <dbReference type="Google" id="ProtNLM"/>
    </source>
</evidence>
<dbReference type="InterPro" id="IPR018077">
    <property type="entry name" value="Glyco_hydro_fam25_subgr"/>
</dbReference>
<dbReference type="AlphaFoldDB" id="A0A395V5Z2"/>
<dbReference type="Pfam" id="PF21540">
    <property type="entry name" value="Choline_bind_4"/>
    <property type="match status" value="11"/>
</dbReference>
<dbReference type="CDD" id="cd06414">
    <property type="entry name" value="GH25_LytC-like"/>
    <property type="match status" value="1"/>
</dbReference>
<dbReference type="GO" id="GO:0016998">
    <property type="term" value="P:cell wall macromolecule catabolic process"/>
    <property type="evidence" value="ECO:0007669"/>
    <property type="project" value="InterPro"/>
</dbReference>
<dbReference type="Gene3D" id="3.20.20.80">
    <property type="entry name" value="Glycosidases"/>
    <property type="match status" value="1"/>
</dbReference>
<dbReference type="GO" id="GO:0009253">
    <property type="term" value="P:peptidoglycan catabolic process"/>
    <property type="evidence" value="ECO:0007669"/>
    <property type="project" value="InterPro"/>
</dbReference>
<evidence type="ECO:0000256" key="3">
    <source>
        <dbReference type="ARBA" id="ARBA00023295"/>
    </source>
</evidence>
<comment type="similarity">
    <text evidence="1">Belongs to the glycosyl hydrolase 25 family.</text>
</comment>
<keyword evidence="4" id="KW-0732">Signal</keyword>
<sequence>MKWYKKVTLRTGLLLATMALFTGAYSVNAETKTQQYEKQYQQYIDNADKDDDPEYGTYIESLENDSTEQSQTIRKGSLAAGNYVHNSKFANNYVVIDGVDVSKYQGYIAWDDMKASGVDFAIIRVGYRGYTSGNLAEDETYKENIQRALNAGVKVGVYIFSQAITEAEAAEEANFVLNRIRSYNITLPVAIDYEYVSGTNTRGRLYNAGLSAGTATAVVNKFCQTVASAGYTPMVYANKNMLQSNLNASSITDKYDVWLANYTSQTTYGGDYTFWQYSSSGKMNGLGSDKVVDCDFWYVPKSRIDGLDKAKDGNWYYYVNGVINKNYTGLKQNDSGWWYVKNGKIDFKYTGLVKNGKGWWYVRNGAVDFNYDGLAQNDAGWWCVQGGAVRFDYTGLKYDPVVGWWYVVNGAVDFQGTGLVCDKNIGWWYVVNGAVNFGTGLVYDENVGWWYVVDGAVNFGTGLVYDENVGWWYVVNGTVAFDYTGLVNDANVGWWYVVGGAVYFQGTGLVYDEQAGWRYVVGGAVNTDYTGLVYDENVGWWYVENGKVNFNYSGLVQNDSGLWLVQNGTVNFGYTGEMTYDGIVYDVYGGSAVRR</sequence>
<evidence type="ECO:0000313" key="6">
    <source>
        <dbReference type="Proteomes" id="UP000266172"/>
    </source>
</evidence>
<dbReference type="PROSITE" id="PS51904">
    <property type="entry name" value="GLYCOSYL_HYDROL_F25_2"/>
    <property type="match status" value="1"/>
</dbReference>
<dbReference type="EMBL" id="QRVL01000008">
    <property type="protein sequence ID" value="RGS39682.1"/>
    <property type="molecule type" value="Genomic_DNA"/>
</dbReference>
<keyword evidence="3" id="KW-0326">Glycosidase</keyword>
<keyword evidence="2" id="KW-0378">Hydrolase</keyword>
<dbReference type="InterPro" id="IPR048713">
    <property type="entry name" value="Choline_bind_rpt"/>
</dbReference>
<proteinExistence type="inferred from homology"/>
<dbReference type="GO" id="GO:0016052">
    <property type="term" value="P:carbohydrate catabolic process"/>
    <property type="evidence" value="ECO:0007669"/>
    <property type="project" value="TreeGrafter"/>
</dbReference>
<dbReference type="Pfam" id="PF01183">
    <property type="entry name" value="Glyco_hydro_25"/>
    <property type="match status" value="1"/>
</dbReference>
<evidence type="ECO:0000256" key="4">
    <source>
        <dbReference type="SAM" id="SignalP"/>
    </source>
</evidence>
<dbReference type="SUPFAM" id="SSF51445">
    <property type="entry name" value="(Trans)glycosidases"/>
    <property type="match status" value="1"/>
</dbReference>
<comment type="caution">
    <text evidence="5">The sequence shown here is derived from an EMBL/GenBank/DDBJ whole genome shotgun (WGS) entry which is preliminary data.</text>
</comment>
<dbReference type="GO" id="GO:0003796">
    <property type="term" value="F:lysozyme activity"/>
    <property type="evidence" value="ECO:0007669"/>
    <property type="project" value="InterPro"/>
</dbReference>
<dbReference type="PANTHER" id="PTHR34135">
    <property type="entry name" value="LYSOZYME"/>
    <property type="match status" value="1"/>
</dbReference>
<dbReference type="RefSeq" id="WP_118097634.1">
    <property type="nucleotide sequence ID" value="NZ_QRVL01000008.1"/>
</dbReference>
<gene>
    <name evidence="5" type="ORF">DWX93_10685</name>
</gene>
<name>A0A395V5Z2_9FIRM</name>
<accession>A0A395V5Z2</accession>